<feature type="compositionally biased region" description="Basic residues" evidence="1">
    <location>
        <begin position="177"/>
        <end position="196"/>
    </location>
</feature>
<proteinExistence type="predicted"/>
<feature type="compositionally biased region" description="Acidic residues" evidence="1">
    <location>
        <begin position="163"/>
        <end position="172"/>
    </location>
</feature>
<keyword evidence="3" id="KW-1185">Reference proteome</keyword>
<reference evidence="3" key="1">
    <citation type="submission" date="2019-08" db="EMBL/GenBank/DDBJ databases">
        <title>Limnoglobus roseus gen. nov., sp. nov., a novel freshwater planctomycete with a giant genome from the family Gemmataceae.</title>
        <authorList>
            <person name="Kulichevskaya I.S."/>
            <person name="Naumoff D.G."/>
            <person name="Miroshnikov K."/>
            <person name="Ivanova A."/>
            <person name="Philippov D.A."/>
            <person name="Hakobyan A."/>
            <person name="Rijpstra I.C."/>
            <person name="Sinninghe Damste J.S."/>
            <person name="Liesack W."/>
            <person name="Dedysh S.N."/>
        </authorList>
    </citation>
    <scope>NUCLEOTIDE SEQUENCE [LARGE SCALE GENOMIC DNA]</scope>
    <source>
        <strain evidence="3">PX52</strain>
    </source>
</reference>
<gene>
    <name evidence="2" type="ORF">PX52LOC_04605</name>
</gene>
<dbReference type="SUPFAM" id="SSF47240">
    <property type="entry name" value="Ferritin-like"/>
    <property type="match status" value="1"/>
</dbReference>
<organism evidence="2 3">
    <name type="scientific">Limnoglobus roseus</name>
    <dbReference type="NCBI Taxonomy" id="2598579"/>
    <lineage>
        <taxon>Bacteria</taxon>
        <taxon>Pseudomonadati</taxon>
        <taxon>Planctomycetota</taxon>
        <taxon>Planctomycetia</taxon>
        <taxon>Gemmatales</taxon>
        <taxon>Gemmataceae</taxon>
        <taxon>Limnoglobus</taxon>
    </lineage>
</organism>
<dbReference type="InterPro" id="IPR009078">
    <property type="entry name" value="Ferritin-like_SF"/>
</dbReference>
<dbReference type="InterPro" id="IPR010287">
    <property type="entry name" value="DUF892_YciF-like"/>
</dbReference>
<evidence type="ECO:0000256" key="1">
    <source>
        <dbReference type="SAM" id="MobiDB-lite"/>
    </source>
</evidence>
<name>A0A5C1AE01_9BACT</name>
<evidence type="ECO:0000313" key="2">
    <source>
        <dbReference type="EMBL" id="QEL17609.1"/>
    </source>
</evidence>
<sequence length="196" mass="21435">MSLDSLQDLYVDELKDLYSAEAQLLKALPRMAKAASAPELQAAFTEHLEVTRGQVERLDTIFAALGVSPKGKKCKAMEGLVEEGKEVIDEDGEPAVKDAALIGAAQRVEHYEMAGYGTVRTFARLLGYTEAEKLLQQTLDEEGEADKALTQLAETVINYTAENVEDTHDEDEVKSKSTPKPKSRAKAPVKKAVAKR</sequence>
<dbReference type="EMBL" id="CP042425">
    <property type="protein sequence ID" value="QEL17609.1"/>
    <property type="molecule type" value="Genomic_DNA"/>
</dbReference>
<accession>A0A5C1AE01</accession>
<dbReference type="Pfam" id="PF05974">
    <property type="entry name" value="DUF892"/>
    <property type="match status" value="1"/>
</dbReference>
<dbReference type="Proteomes" id="UP000324974">
    <property type="component" value="Chromosome"/>
</dbReference>
<feature type="region of interest" description="Disordered" evidence="1">
    <location>
        <begin position="160"/>
        <end position="196"/>
    </location>
</feature>
<protein>
    <submittedName>
        <fullName evidence="2">Ferritin-like domain-containing protein</fullName>
    </submittedName>
</protein>
<dbReference type="Gene3D" id="1.20.1260.10">
    <property type="match status" value="1"/>
</dbReference>
<dbReference type="InterPro" id="IPR047114">
    <property type="entry name" value="YciF"/>
</dbReference>
<dbReference type="CDD" id="cd07909">
    <property type="entry name" value="YciF"/>
    <property type="match status" value="1"/>
</dbReference>
<dbReference type="InterPro" id="IPR012347">
    <property type="entry name" value="Ferritin-like"/>
</dbReference>
<dbReference type="OrthoDB" id="9795056at2"/>
<dbReference type="KEGG" id="lrs:PX52LOC_04605"/>
<dbReference type="PANTHER" id="PTHR30565">
    <property type="entry name" value="PROTEIN YCIF"/>
    <property type="match status" value="1"/>
</dbReference>
<dbReference type="RefSeq" id="WP_149112196.1">
    <property type="nucleotide sequence ID" value="NZ_CP042425.1"/>
</dbReference>
<evidence type="ECO:0000313" key="3">
    <source>
        <dbReference type="Proteomes" id="UP000324974"/>
    </source>
</evidence>
<dbReference type="PANTHER" id="PTHR30565:SF9">
    <property type="entry name" value="PROTEIN YCIF"/>
    <property type="match status" value="1"/>
</dbReference>
<dbReference type="AlphaFoldDB" id="A0A5C1AE01"/>